<dbReference type="CDD" id="cd18793">
    <property type="entry name" value="SF2_C_SNF"/>
    <property type="match status" value="1"/>
</dbReference>
<dbReference type="PANTHER" id="PTHR45821:SF26">
    <property type="entry name" value="SNF2P"/>
    <property type="match status" value="1"/>
</dbReference>
<dbReference type="SMART" id="SM00487">
    <property type="entry name" value="DEXDc"/>
    <property type="match status" value="1"/>
</dbReference>
<dbReference type="SUPFAM" id="SSF52540">
    <property type="entry name" value="P-loop containing nucleoside triphosphate hydrolases"/>
    <property type="match status" value="2"/>
</dbReference>
<proteinExistence type="predicted"/>
<comment type="caution">
    <text evidence="10">The sequence shown here is derived from an EMBL/GenBank/DDBJ whole genome shotgun (WGS) entry which is preliminary data.</text>
</comment>
<evidence type="ECO:0000259" key="8">
    <source>
        <dbReference type="PROSITE" id="PS51192"/>
    </source>
</evidence>
<keyword evidence="6" id="KW-0539">Nucleus</keyword>
<comment type="subcellular location">
    <subcellularLocation>
        <location evidence="1">Nucleus</location>
    </subcellularLocation>
</comment>
<evidence type="ECO:0000313" key="11">
    <source>
        <dbReference type="Proteomes" id="UP000095767"/>
    </source>
</evidence>
<keyword evidence="2" id="KW-0547">Nucleotide-binding</keyword>
<feature type="compositionally biased region" description="Basic and acidic residues" evidence="7">
    <location>
        <begin position="183"/>
        <end position="207"/>
    </location>
</feature>
<feature type="compositionally biased region" description="Basic and acidic residues" evidence="7">
    <location>
        <begin position="685"/>
        <end position="699"/>
    </location>
</feature>
<feature type="compositionally biased region" description="Basic residues" evidence="7">
    <location>
        <begin position="700"/>
        <end position="715"/>
    </location>
</feature>
<dbReference type="EMBL" id="LWDX02075624">
    <property type="protein sequence ID" value="OEL12855.1"/>
    <property type="molecule type" value="Genomic_DNA"/>
</dbReference>
<evidence type="ECO:0000313" key="10">
    <source>
        <dbReference type="EMBL" id="OEL12855.1"/>
    </source>
</evidence>
<dbReference type="PROSITE" id="PS51192">
    <property type="entry name" value="HELICASE_ATP_BIND_1"/>
    <property type="match status" value="1"/>
</dbReference>
<feature type="compositionally biased region" description="Low complexity" evidence="7">
    <location>
        <begin position="15"/>
        <end position="30"/>
    </location>
</feature>
<feature type="domain" description="Helicase ATP-binding" evidence="8">
    <location>
        <begin position="947"/>
        <end position="1134"/>
    </location>
</feature>
<dbReference type="Proteomes" id="UP000095767">
    <property type="component" value="Unassembled WGS sequence"/>
</dbReference>
<dbReference type="STRING" id="888268.A0A1E5UJ89"/>
<dbReference type="PANTHER" id="PTHR45821">
    <property type="entry name" value="SNF2 DOMAIN-CONTAINING PROTEIN CLASSY 2-RELATED"/>
    <property type="match status" value="1"/>
</dbReference>
<name>A0A1E5UJ89_9POAL</name>
<dbReference type="InterPro" id="IPR014001">
    <property type="entry name" value="Helicase_ATP-bd"/>
</dbReference>
<keyword evidence="5" id="KW-0067">ATP-binding</keyword>
<dbReference type="InterPro" id="IPR038718">
    <property type="entry name" value="SNF2-like_sf"/>
</dbReference>
<evidence type="ECO:0000256" key="4">
    <source>
        <dbReference type="ARBA" id="ARBA00022806"/>
    </source>
</evidence>
<dbReference type="InterPro" id="IPR044567">
    <property type="entry name" value="CLSY/DRD1"/>
</dbReference>
<feature type="compositionally biased region" description="Acidic residues" evidence="7">
    <location>
        <begin position="531"/>
        <end position="578"/>
    </location>
</feature>
<evidence type="ECO:0000256" key="1">
    <source>
        <dbReference type="ARBA" id="ARBA00004123"/>
    </source>
</evidence>
<accession>A0A1E5UJ89</accession>
<protein>
    <submittedName>
        <fullName evidence="10">SNF2 domain-containing protein CLASSY 3</fullName>
    </submittedName>
</protein>
<feature type="region of interest" description="Disordered" evidence="7">
    <location>
        <begin position="673"/>
        <end position="718"/>
    </location>
</feature>
<dbReference type="GO" id="GO:0005634">
    <property type="term" value="C:nucleus"/>
    <property type="evidence" value="ECO:0007669"/>
    <property type="project" value="UniProtKB-SubCell"/>
</dbReference>
<evidence type="ECO:0000256" key="6">
    <source>
        <dbReference type="ARBA" id="ARBA00023242"/>
    </source>
</evidence>
<reference evidence="10 11" key="1">
    <citation type="submission" date="2016-09" db="EMBL/GenBank/DDBJ databases">
        <title>The draft genome of Dichanthelium oligosanthes: A C3 panicoid grass species.</title>
        <authorList>
            <person name="Studer A.J."/>
            <person name="Schnable J.C."/>
            <person name="Brutnell T.P."/>
        </authorList>
    </citation>
    <scope>NUCLEOTIDE SEQUENCE [LARGE SCALE GENOMIC DNA]</scope>
    <source>
        <strain evidence="11">cv. Kellogg 1175</strain>
        <tissue evidence="10">Leaf</tissue>
    </source>
</reference>
<dbReference type="SMART" id="SM00490">
    <property type="entry name" value="HELICc"/>
    <property type="match status" value="1"/>
</dbReference>
<keyword evidence="4" id="KW-0347">Helicase</keyword>
<dbReference type="Pfam" id="PF00271">
    <property type="entry name" value="Helicase_C"/>
    <property type="match status" value="1"/>
</dbReference>
<dbReference type="InterPro" id="IPR000330">
    <property type="entry name" value="SNF2_N"/>
</dbReference>
<feature type="region of interest" description="Disordered" evidence="7">
    <location>
        <begin position="393"/>
        <end position="417"/>
    </location>
</feature>
<feature type="region of interest" description="Disordered" evidence="7">
    <location>
        <begin position="431"/>
        <end position="469"/>
    </location>
</feature>
<keyword evidence="11" id="KW-1185">Reference proteome</keyword>
<dbReference type="Pfam" id="PF00176">
    <property type="entry name" value="SNF2-rel_dom"/>
    <property type="match status" value="1"/>
</dbReference>
<dbReference type="GO" id="GO:0016787">
    <property type="term" value="F:hydrolase activity"/>
    <property type="evidence" value="ECO:0007669"/>
    <property type="project" value="UniProtKB-KW"/>
</dbReference>
<evidence type="ECO:0000259" key="9">
    <source>
        <dbReference type="PROSITE" id="PS51194"/>
    </source>
</evidence>
<sequence length="1499" mass="168330">MDRAGRRARGRRGESLAAAVQAEAPSSSSSRARRRRDKGPVLVIDLSGGDDGDDCGGGRDREAADGAAGGSGGSTAAPSPPPPPMVVPAGAVAMRTRSRRLAMQAAVAAPEEPRAKRRRNGASSDVAEASGGRGSKAAGASRSTPRDKRRGRERSRRASEPASTGRARKRRGKELEAGTEVEAPARGERVKVSRGNESDDDGGRGDDASGDGNGESRTGGASANRGERKRCRATGGDQIQEHCIAREVTALDSNPHRIEVVLGDAEEVEGGGDEGGRRDGGFNVDDEDMGDSGNRELAPIVNVVAEEMTTFEDDYDYDDEMLEEQLVGDVIRAYSNGGDLDADEVDWEAEDEMEFDADADDGDFMDDADEGGMTEPMQDLVNHNVVLGVGRCQEREAEEEEEGEEEEEEERTCIKDGQDFVNHNVVLGVGRCQEREAEEEEEGEEEEEADIKDGVEPKGEAAPGSNQLGLHVEILDSDEEVKVLESVSSAPPRKASVQAKLRTVPSCVAWRTRSWRINQDRLSYNTYFEALSDEPKEDDDDTEVELDEEEEDNNDDDSSETYDKDEEEQEEEEEEEEAERIKLKNRIYASDDDIINRIVPTSRYDMQWEEDKDANVDICQPISFKKTSSWNPVAVGNDTFTEEQKRSRFTWELERRKKLKLEIMKTHSLYERDLDSDSSSSGSDQVKRYGFKRDGDNKVGMKKKHPLSKSGKKSSHATMLKRQSLLKLLIDKMSSDKNGESFSFDQNPQLQFIFKEMHPLVFSFGDEDFVPADKPEQDGALDMLWADFDFALESENIGTYYDDEGQEEGNQLDSALASGTPCSRGKHEFIIDDQIGIRCQYCSLVNLEIKFMFPPLVSGFSEKSAWPNAKGVKNALMFHDLYEEAHSGTEHSQDFHLYGTVWDLIPGVISTMYEHQREAFEFMWTNLVGDIRLDELKHGAKPDVVGGCVICHAPGTGKTRLAIVFIQTYMKVFPDCRPVIIAPRGMLFAWDEEFKKWNVDVPFHIMNTTDYTGKEDRDICNLIKKKHRTEKLTRLVKLLSWNKGHGILGISYGLYTKLTSEKPGCTEENKVRSILLDNPGLLVLDEGHTPRNERSVMWKTLGKVKTEKRIILSGTPFQNNFLELYNILCLVRPRFGEMFLTKGRVGRRHYVSKKQKDKFSDKYEKGVWASLTSNVTDDNAEKVRSILKPFVHIHNGNILRTLPGLRESVIILKPLPLQKSIIRKVENIGSGNNFEHEYVISLASTHPSLVTAINMSEEEASLIDKPMLERLRSNPYEGVKTRFVIEVVRLCEALREKVLIFSQFIQPLELIKEHLRKFFKWREGKEILQMDGKILPRYRQASIEAFNNPNNDSRVLLASTRACCEGISLTGASRVVLLDVVWNPAVGRQAISRAFRIGQKKFVYTYNLITYGTGEGDKYDRQAEKDHLSKLVFSTEDEFNNVRNMLSKAEMEHCSKLISEDKVLEEMTSHDQLKGMFLKIHYPPTESNIVYTYNQIAPA</sequence>
<dbReference type="Gene3D" id="3.40.50.300">
    <property type="entry name" value="P-loop containing nucleotide triphosphate hydrolases"/>
    <property type="match status" value="1"/>
</dbReference>
<dbReference type="InterPro" id="IPR049730">
    <property type="entry name" value="SNF2/RAD54-like_C"/>
</dbReference>
<feature type="compositionally biased region" description="Acidic residues" evidence="7">
    <location>
        <begin position="396"/>
        <end position="410"/>
    </location>
</feature>
<dbReference type="GO" id="GO:0004386">
    <property type="term" value="F:helicase activity"/>
    <property type="evidence" value="ECO:0007669"/>
    <property type="project" value="UniProtKB-KW"/>
</dbReference>
<dbReference type="OrthoDB" id="2020972at2759"/>
<dbReference type="InterPro" id="IPR001650">
    <property type="entry name" value="Helicase_C-like"/>
</dbReference>
<organism evidence="10 11">
    <name type="scientific">Dichanthelium oligosanthes</name>
    <dbReference type="NCBI Taxonomy" id="888268"/>
    <lineage>
        <taxon>Eukaryota</taxon>
        <taxon>Viridiplantae</taxon>
        <taxon>Streptophyta</taxon>
        <taxon>Embryophyta</taxon>
        <taxon>Tracheophyta</taxon>
        <taxon>Spermatophyta</taxon>
        <taxon>Magnoliopsida</taxon>
        <taxon>Liliopsida</taxon>
        <taxon>Poales</taxon>
        <taxon>Poaceae</taxon>
        <taxon>PACMAD clade</taxon>
        <taxon>Panicoideae</taxon>
        <taxon>Panicodae</taxon>
        <taxon>Paniceae</taxon>
        <taxon>Dichantheliinae</taxon>
        <taxon>Dichanthelium</taxon>
    </lineage>
</organism>
<feature type="compositionally biased region" description="Acidic residues" evidence="7">
    <location>
        <begin position="354"/>
        <end position="372"/>
    </location>
</feature>
<dbReference type="Gene3D" id="3.40.50.10810">
    <property type="entry name" value="Tandem AAA-ATPase domain"/>
    <property type="match status" value="1"/>
</dbReference>
<evidence type="ECO:0000256" key="3">
    <source>
        <dbReference type="ARBA" id="ARBA00022801"/>
    </source>
</evidence>
<keyword evidence="3" id="KW-0378">Hydrolase</keyword>
<feature type="region of interest" description="Disordered" evidence="7">
    <location>
        <begin position="1"/>
        <end position="239"/>
    </location>
</feature>
<feature type="compositionally biased region" description="Acidic residues" evidence="7">
    <location>
        <begin position="436"/>
        <end position="450"/>
    </location>
</feature>
<feature type="domain" description="Helicase C-terminal" evidence="9">
    <location>
        <begin position="1286"/>
        <end position="1443"/>
    </location>
</feature>
<evidence type="ECO:0000256" key="7">
    <source>
        <dbReference type="SAM" id="MobiDB-lite"/>
    </source>
</evidence>
<gene>
    <name evidence="10" type="ORF">BAE44_0026126</name>
</gene>
<feature type="region of interest" description="Disordered" evidence="7">
    <location>
        <begin position="530"/>
        <end position="578"/>
    </location>
</feature>
<evidence type="ECO:0000256" key="5">
    <source>
        <dbReference type="ARBA" id="ARBA00022840"/>
    </source>
</evidence>
<dbReference type="PROSITE" id="PS51194">
    <property type="entry name" value="HELICASE_CTER"/>
    <property type="match status" value="1"/>
</dbReference>
<dbReference type="InterPro" id="IPR027417">
    <property type="entry name" value="P-loop_NTPase"/>
</dbReference>
<dbReference type="GO" id="GO:0080188">
    <property type="term" value="P:gene silencing by siRNA-directed DNA methylation"/>
    <property type="evidence" value="ECO:0007669"/>
    <property type="project" value="InterPro"/>
</dbReference>
<dbReference type="GO" id="GO:0005524">
    <property type="term" value="F:ATP binding"/>
    <property type="evidence" value="ECO:0007669"/>
    <property type="project" value="UniProtKB-KW"/>
</dbReference>
<feature type="region of interest" description="Disordered" evidence="7">
    <location>
        <begin position="263"/>
        <end position="295"/>
    </location>
</feature>
<feature type="region of interest" description="Disordered" evidence="7">
    <location>
        <begin position="354"/>
        <end position="377"/>
    </location>
</feature>
<evidence type="ECO:0000256" key="2">
    <source>
        <dbReference type="ARBA" id="ARBA00022741"/>
    </source>
</evidence>
<feature type="compositionally biased region" description="Basic residues" evidence="7">
    <location>
        <begin position="1"/>
        <end position="10"/>
    </location>
</feature>